<reference evidence="1 2" key="1">
    <citation type="submission" date="2016-07" db="EMBL/GenBank/DDBJ databases">
        <title>Multiple horizontal gene transfer events from other fungi enriched the ability of initially mycotrophic Trichoderma (Ascomycota) to feed on dead plant biomass.</title>
        <authorList>
            <consortium name="DOE Joint Genome Institute"/>
            <person name="Aerts A."/>
            <person name="Atanasova L."/>
            <person name="Chenthamara K."/>
            <person name="Zhang J."/>
            <person name="Grujic M."/>
            <person name="Henrissat B."/>
            <person name="Kuo A."/>
            <person name="Salamov A."/>
            <person name="Lipzen A."/>
            <person name="Labutti K."/>
            <person name="Barry K."/>
            <person name="Miao Y."/>
            <person name="Rahimi M.J."/>
            <person name="Shen Q."/>
            <person name="Grigoriev I.V."/>
            <person name="Kubicek C.P."/>
            <person name="Druzhinina I.S."/>
        </authorList>
    </citation>
    <scope>NUCLEOTIDE SEQUENCE [LARGE SCALE GENOMIC DNA]</scope>
    <source>
        <strain evidence="1 2">CBS 226.95</strain>
    </source>
</reference>
<dbReference type="Proteomes" id="UP000241690">
    <property type="component" value="Unassembled WGS sequence"/>
</dbReference>
<organism evidence="1 2">
    <name type="scientific">Trichoderma harzianum CBS 226.95</name>
    <dbReference type="NCBI Taxonomy" id="983964"/>
    <lineage>
        <taxon>Eukaryota</taxon>
        <taxon>Fungi</taxon>
        <taxon>Dikarya</taxon>
        <taxon>Ascomycota</taxon>
        <taxon>Pezizomycotina</taxon>
        <taxon>Sordariomycetes</taxon>
        <taxon>Hypocreomycetidae</taxon>
        <taxon>Hypocreales</taxon>
        <taxon>Hypocreaceae</taxon>
        <taxon>Trichoderma</taxon>
    </lineage>
</organism>
<accession>A0A2T4A9F2</accession>
<dbReference type="GeneID" id="36629988"/>
<proteinExistence type="predicted"/>
<evidence type="ECO:0000313" key="2">
    <source>
        <dbReference type="Proteomes" id="UP000241690"/>
    </source>
</evidence>
<keyword evidence="2" id="KW-1185">Reference proteome</keyword>
<sequence>MTVVGSSASILEQEDLGLLSHGQTRANAKRISVLAALPEYENARVESGVAGLYREDQVQPRDAGISLAGKDVVSREVIRSQRLAVVKARSRIKSDIKLLLGQMLSRRTAIMRPFNA</sequence>
<dbReference type="RefSeq" id="XP_024773353.1">
    <property type="nucleotide sequence ID" value="XM_024921406.1"/>
</dbReference>
<name>A0A2T4A9F2_TRIHA</name>
<dbReference type="AlphaFoldDB" id="A0A2T4A9F2"/>
<gene>
    <name evidence="1" type="ORF">M431DRAFT_554863</name>
</gene>
<dbReference type="EMBL" id="KZ679681">
    <property type="protein sequence ID" value="PTB53676.1"/>
    <property type="molecule type" value="Genomic_DNA"/>
</dbReference>
<evidence type="ECO:0000313" key="1">
    <source>
        <dbReference type="EMBL" id="PTB53676.1"/>
    </source>
</evidence>
<protein>
    <submittedName>
        <fullName evidence="1">Uncharacterized protein</fullName>
    </submittedName>
</protein>